<accession>A0A163L9M9</accession>
<evidence type="ECO:0000313" key="1">
    <source>
        <dbReference type="EMBL" id="KZS47922.1"/>
    </source>
</evidence>
<comment type="caution">
    <text evidence="1">The sequence shown here is derived from an EMBL/GenBank/DDBJ whole genome shotgun (WGS) entry which is preliminary data.</text>
</comment>
<dbReference type="STRING" id="59843.A3958_18765"/>
<name>A0A163L9M9_9BACL</name>
<sequence>MLRRASPVTEIGYKHRDAVPEEVELVTAFTNRGGTTKRILKALVLKMTILRMRAFFGFYQTN</sequence>
<evidence type="ECO:0000313" key="2">
    <source>
        <dbReference type="Proteomes" id="UP000076796"/>
    </source>
</evidence>
<dbReference type="EMBL" id="LWMH01000001">
    <property type="protein sequence ID" value="KZS47922.1"/>
    <property type="molecule type" value="Genomic_DNA"/>
</dbReference>
<protein>
    <submittedName>
        <fullName evidence="1">Uncharacterized protein</fullName>
    </submittedName>
</protein>
<organism evidence="1 2">
    <name type="scientific">Paenibacillus glucanolyticus</name>
    <dbReference type="NCBI Taxonomy" id="59843"/>
    <lineage>
        <taxon>Bacteria</taxon>
        <taxon>Bacillati</taxon>
        <taxon>Bacillota</taxon>
        <taxon>Bacilli</taxon>
        <taxon>Bacillales</taxon>
        <taxon>Paenibacillaceae</taxon>
        <taxon>Paenibacillus</taxon>
    </lineage>
</organism>
<reference evidence="1" key="1">
    <citation type="journal article" date="2016" name="Genome Announc.">
        <title>Draft genomes of two strains of Paenibacillus glucanolyticus with capability to degrade lignocellulose.</title>
        <authorList>
            <person name="Mathews S.L."/>
            <person name="Pawlak J."/>
            <person name="Grunden A.M."/>
        </authorList>
    </citation>
    <scope>NUCLEOTIDE SEQUENCE [LARGE SCALE GENOMIC DNA]</scope>
    <source>
        <strain evidence="1">SLM1</strain>
    </source>
</reference>
<gene>
    <name evidence="1" type="ORF">AWU65_19360</name>
</gene>
<dbReference type="Proteomes" id="UP000076796">
    <property type="component" value="Unassembled WGS sequence"/>
</dbReference>
<keyword evidence="2" id="KW-1185">Reference proteome</keyword>
<dbReference type="AlphaFoldDB" id="A0A163L9M9"/>
<dbReference type="KEGG" id="pglu:A3958_18765"/>
<proteinExistence type="predicted"/>